<dbReference type="AlphaFoldDB" id="A0A026WPA6"/>
<dbReference type="Proteomes" id="UP000053097">
    <property type="component" value="Unassembled WGS sequence"/>
</dbReference>
<name>A0A026WPA6_OOCBI</name>
<dbReference type="EMBL" id="KK107154">
    <property type="protein sequence ID" value="EZA56929.1"/>
    <property type="molecule type" value="Genomic_DNA"/>
</dbReference>
<organism evidence="2 3">
    <name type="scientific">Ooceraea biroi</name>
    <name type="common">Clonal raider ant</name>
    <name type="synonym">Cerapachys biroi</name>
    <dbReference type="NCBI Taxonomy" id="2015173"/>
    <lineage>
        <taxon>Eukaryota</taxon>
        <taxon>Metazoa</taxon>
        <taxon>Ecdysozoa</taxon>
        <taxon>Arthropoda</taxon>
        <taxon>Hexapoda</taxon>
        <taxon>Insecta</taxon>
        <taxon>Pterygota</taxon>
        <taxon>Neoptera</taxon>
        <taxon>Endopterygota</taxon>
        <taxon>Hymenoptera</taxon>
        <taxon>Apocrita</taxon>
        <taxon>Aculeata</taxon>
        <taxon>Formicoidea</taxon>
        <taxon>Formicidae</taxon>
        <taxon>Dorylinae</taxon>
        <taxon>Ooceraea</taxon>
    </lineage>
</organism>
<sequence length="133" mass="14048">MPGGEGSPINLLDHHHHQQHRRSSTATAAAAATSTSTTDECANGDDVRTAASTTTGATFSSTMASALAGDGLRRRKVIHAAKETLDKGESEHPFPQRSFCAVPSCSEPPLRNLAQPLVDAGTKSDRVPYRPWG</sequence>
<keyword evidence="3" id="KW-1185">Reference proteome</keyword>
<reference evidence="2 3" key="1">
    <citation type="journal article" date="2014" name="Curr. Biol.">
        <title>The genome of the clonal raider ant Cerapachys biroi.</title>
        <authorList>
            <person name="Oxley P.R."/>
            <person name="Ji L."/>
            <person name="Fetter-Pruneda I."/>
            <person name="McKenzie S.K."/>
            <person name="Li C."/>
            <person name="Hu H."/>
            <person name="Zhang G."/>
            <person name="Kronauer D.J."/>
        </authorList>
    </citation>
    <scope>NUCLEOTIDE SEQUENCE [LARGE SCALE GENOMIC DNA]</scope>
</reference>
<accession>A0A026WPA6</accession>
<feature type="region of interest" description="Disordered" evidence="1">
    <location>
        <begin position="1"/>
        <end position="45"/>
    </location>
</feature>
<proteinExistence type="predicted"/>
<evidence type="ECO:0000313" key="3">
    <source>
        <dbReference type="Proteomes" id="UP000053097"/>
    </source>
</evidence>
<protein>
    <submittedName>
        <fullName evidence="2">Uncharacterized protein</fullName>
    </submittedName>
</protein>
<evidence type="ECO:0000256" key="1">
    <source>
        <dbReference type="SAM" id="MobiDB-lite"/>
    </source>
</evidence>
<feature type="compositionally biased region" description="Basic residues" evidence="1">
    <location>
        <begin position="14"/>
        <end position="23"/>
    </location>
</feature>
<dbReference type="OMA" id="HEYRGID"/>
<feature type="compositionally biased region" description="Low complexity" evidence="1">
    <location>
        <begin position="24"/>
        <end position="38"/>
    </location>
</feature>
<evidence type="ECO:0000313" key="2">
    <source>
        <dbReference type="EMBL" id="EZA56929.1"/>
    </source>
</evidence>
<gene>
    <name evidence="2" type="ORF">X777_02780</name>
</gene>